<reference evidence="1" key="1">
    <citation type="submission" date="2020-10" db="EMBL/GenBank/DDBJ databases">
        <title>Taxonomic study of unclassified bacteria belonging to the class Ktedonobacteria.</title>
        <authorList>
            <person name="Yabe S."/>
            <person name="Wang C.M."/>
            <person name="Zheng Y."/>
            <person name="Sakai Y."/>
            <person name="Cavaletti L."/>
            <person name="Monciardini P."/>
            <person name="Donadio S."/>
        </authorList>
    </citation>
    <scope>NUCLEOTIDE SEQUENCE</scope>
    <source>
        <strain evidence="1">ID150040</strain>
    </source>
</reference>
<evidence type="ECO:0000313" key="1">
    <source>
        <dbReference type="EMBL" id="GHO97264.1"/>
    </source>
</evidence>
<sequence length="208" mass="24068">MQLTERHVIDRADPRFAVIDEAAFKSKNLYNAALYLIRQTYIFEGKYLNYNEVQRRMKAHEAYKALPAKVSQQILMQLDRNWKSFFEALKAYNEDPSKFLGRPKLPRYKDKMDGRNILIYTIQALSGGRGKGALQQGLIKPSGLAITVKTQQTYVDQVRIVPRNGFYVVEVSAPRHADKDRPRRGQQLGKRCWLPHLTSEGNQWRKAA</sequence>
<keyword evidence="2" id="KW-1185">Reference proteome</keyword>
<gene>
    <name evidence="1" type="ORF">KSF_073120</name>
</gene>
<dbReference type="RefSeq" id="WP_220207838.1">
    <property type="nucleotide sequence ID" value="NZ_BNJK01000001.1"/>
</dbReference>
<evidence type="ECO:0000313" key="2">
    <source>
        <dbReference type="Proteomes" id="UP000597444"/>
    </source>
</evidence>
<name>A0A8J3ISV3_9CHLR</name>
<evidence type="ECO:0008006" key="3">
    <source>
        <dbReference type="Google" id="ProtNLM"/>
    </source>
</evidence>
<dbReference type="Proteomes" id="UP000597444">
    <property type="component" value="Unassembled WGS sequence"/>
</dbReference>
<accession>A0A8J3ISV3</accession>
<dbReference type="EMBL" id="BNJK01000001">
    <property type="protein sequence ID" value="GHO97264.1"/>
    <property type="molecule type" value="Genomic_DNA"/>
</dbReference>
<organism evidence="1 2">
    <name type="scientific">Reticulibacter mediterranei</name>
    <dbReference type="NCBI Taxonomy" id="2778369"/>
    <lineage>
        <taxon>Bacteria</taxon>
        <taxon>Bacillati</taxon>
        <taxon>Chloroflexota</taxon>
        <taxon>Ktedonobacteria</taxon>
        <taxon>Ktedonobacterales</taxon>
        <taxon>Reticulibacteraceae</taxon>
        <taxon>Reticulibacter</taxon>
    </lineage>
</organism>
<proteinExistence type="predicted"/>
<dbReference type="AlphaFoldDB" id="A0A8J3ISV3"/>
<comment type="caution">
    <text evidence="1">The sequence shown here is derived from an EMBL/GenBank/DDBJ whole genome shotgun (WGS) entry which is preliminary data.</text>
</comment>
<protein>
    <recommendedName>
        <fullName evidence="3">Transposase</fullName>
    </recommendedName>
</protein>